<dbReference type="PRINTS" id="PR01814">
    <property type="entry name" value="ANNEXINPLANT"/>
</dbReference>
<dbReference type="PRINTS" id="PR00196">
    <property type="entry name" value="ANNEXIN"/>
</dbReference>
<feature type="binding site" evidence="6">
    <location>
        <position position="25"/>
    </location>
    <ligand>
        <name>Ca(2+)</name>
        <dbReference type="ChEBI" id="CHEBI:29108"/>
        <label>1</label>
    </ligand>
</feature>
<proteinExistence type="predicted"/>
<evidence type="ECO:0000256" key="4">
    <source>
        <dbReference type="ARBA" id="ARBA00023216"/>
    </source>
</evidence>
<comment type="caution">
    <text evidence="7">The sequence shown here is derived from an EMBL/GenBank/DDBJ whole genome shotgun (WGS) entry which is preliminary data.</text>
</comment>
<dbReference type="GO" id="GO:0005544">
    <property type="term" value="F:calcium-dependent phospholipid binding"/>
    <property type="evidence" value="ECO:0007669"/>
    <property type="project" value="UniProtKB-KW"/>
</dbReference>
<feature type="binding site" evidence="6">
    <location>
        <position position="255"/>
    </location>
    <ligand>
        <name>Ca(2+)</name>
        <dbReference type="ChEBI" id="CHEBI:29108"/>
        <label>2</label>
    </ligand>
</feature>
<dbReference type="KEGG" id="qsa:O6P43_012321"/>
<evidence type="ECO:0000256" key="6">
    <source>
        <dbReference type="PIRSR" id="PIRSR609118-1"/>
    </source>
</evidence>
<dbReference type="GO" id="GO:0005886">
    <property type="term" value="C:plasma membrane"/>
    <property type="evidence" value="ECO:0007669"/>
    <property type="project" value="TreeGrafter"/>
</dbReference>
<dbReference type="InterPro" id="IPR037104">
    <property type="entry name" value="Annexin_sf"/>
</dbReference>
<reference evidence="7" key="1">
    <citation type="journal article" date="2023" name="Science">
        <title>Elucidation of the pathway for biosynthesis of saponin adjuvants from the soapbark tree.</title>
        <authorList>
            <person name="Reed J."/>
            <person name="Orme A."/>
            <person name="El-Demerdash A."/>
            <person name="Owen C."/>
            <person name="Martin L.B.B."/>
            <person name="Misra R.C."/>
            <person name="Kikuchi S."/>
            <person name="Rejzek M."/>
            <person name="Martin A.C."/>
            <person name="Harkess A."/>
            <person name="Leebens-Mack J."/>
            <person name="Louveau T."/>
            <person name="Stephenson M.J."/>
            <person name="Osbourn A."/>
        </authorList>
    </citation>
    <scope>NUCLEOTIDE SEQUENCE</scope>
    <source>
        <strain evidence="7">S10</strain>
    </source>
</reference>
<dbReference type="Pfam" id="PF00191">
    <property type="entry name" value="Annexin"/>
    <property type="match status" value="3"/>
</dbReference>
<dbReference type="PANTHER" id="PTHR10502">
    <property type="entry name" value="ANNEXIN"/>
    <property type="match status" value="1"/>
</dbReference>
<dbReference type="PROSITE" id="PS51897">
    <property type="entry name" value="ANNEXIN_2"/>
    <property type="match status" value="1"/>
</dbReference>
<name>A0AAD7M1E0_QUISA</name>
<dbReference type="GO" id="GO:0009409">
    <property type="term" value="P:response to cold"/>
    <property type="evidence" value="ECO:0007669"/>
    <property type="project" value="TreeGrafter"/>
</dbReference>
<evidence type="ECO:0000256" key="2">
    <source>
        <dbReference type="ARBA" id="ARBA00022737"/>
    </source>
</evidence>
<evidence type="ECO:0000256" key="3">
    <source>
        <dbReference type="ARBA" id="ARBA00022837"/>
    </source>
</evidence>
<sequence length="319" mass="36459">MGSSSCQSGHQYELDCQHLHCYFSGKGTINNERLVDIVLHRNCHELKVICQTYNALYGQELLHVMSAAQRNNPFARAAYLSMREPQERDAEIMRNSLFGGNLNLNTLIEIACTRPSSELMCIKQSYRSWYNSDLEQDVNVKINGGYKEILLAVLKSCRNYNGKADMSMAMCDAKTLYEAVESGRTIDQKTILSLLSQRNTGQLKYILISFKQLYGHEFSKLIKQRKCGQFGRELRIIIRCIQNPEKFFAKLLRMKNADSRELLIRIVITRSGIDIKDIHKAFSAKTGSSLETLVKREFNNNKDKNNDIVASLLVRLIKG</sequence>
<evidence type="ECO:0000313" key="7">
    <source>
        <dbReference type="EMBL" id="KAJ7968179.1"/>
    </source>
</evidence>
<accession>A0AAD7M1E0</accession>
<dbReference type="GO" id="GO:0005509">
    <property type="term" value="F:calcium ion binding"/>
    <property type="evidence" value="ECO:0007669"/>
    <property type="project" value="InterPro"/>
</dbReference>
<dbReference type="GO" id="GO:0001786">
    <property type="term" value="F:phosphatidylserine binding"/>
    <property type="evidence" value="ECO:0007669"/>
    <property type="project" value="TreeGrafter"/>
</dbReference>
<feature type="binding site" evidence="6">
    <location>
        <position position="23"/>
    </location>
    <ligand>
        <name>Ca(2+)</name>
        <dbReference type="ChEBI" id="CHEBI:29108"/>
        <label>1</label>
    </ligand>
</feature>
<keyword evidence="3 6" id="KW-0106">Calcium</keyword>
<keyword evidence="8" id="KW-1185">Reference proteome</keyword>
<dbReference type="InterPro" id="IPR009118">
    <property type="entry name" value="AnnexinD_plant"/>
</dbReference>
<keyword evidence="1 6" id="KW-0479">Metal-binding</keyword>
<feature type="binding site" evidence="6">
    <location>
        <position position="297"/>
    </location>
    <ligand>
        <name>Ca(2+)</name>
        <dbReference type="ChEBI" id="CHEBI:29108"/>
        <label>2</label>
    </ligand>
</feature>
<dbReference type="InterPro" id="IPR018502">
    <property type="entry name" value="Annexin_repeat"/>
</dbReference>
<dbReference type="GO" id="GO:0009414">
    <property type="term" value="P:response to water deprivation"/>
    <property type="evidence" value="ECO:0007669"/>
    <property type="project" value="TreeGrafter"/>
</dbReference>
<evidence type="ECO:0000256" key="1">
    <source>
        <dbReference type="ARBA" id="ARBA00022723"/>
    </source>
</evidence>
<dbReference type="Gene3D" id="1.10.220.10">
    <property type="entry name" value="Annexin"/>
    <property type="match status" value="4"/>
</dbReference>
<dbReference type="EMBL" id="JARAOO010000005">
    <property type="protein sequence ID" value="KAJ7968179.1"/>
    <property type="molecule type" value="Genomic_DNA"/>
</dbReference>
<dbReference type="SMART" id="SM00335">
    <property type="entry name" value="ANX"/>
    <property type="match status" value="2"/>
</dbReference>
<dbReference type="Proteomes" id="UP001163823">
    <property type="component" value="Chromosome 5"/>
</dbReference>
<feature type="binding site" evidence="6">
    <location>
        <position position="27"/>
    </location>
    <ligand>
        <name>Ca(2+)</name>
        <dbReference type="ChEBI" id="CHEBI:29108"/>
        <label>1</label>
    </ligand>
</feature>
<dbReference type="InterPro" id="IPR001464">
    <property type="entry name" value="Annexin"/>
</dbReference>
<keyword evidence="5" id="KW-0111">Calcium/phospholipid-binding</keyword>
<gene>
    <name evidence="7" type="ORF">O6P43_012321</name>
</gene>
<protein>
    <submittedName>
        <fullName evidence="7">Annexin-like protein</fullName>
    </submittedName>
</protein>
<dbReference type="GO" id="GO:0009651">
    <property type="term" value="P:response to salt stress"/>
    <property type="evidence" value="ECO:0007669"/>
    <property type="project" value="TreeGrafter"/>
</dbReference>
<keyword evidence="4" id="KW-0041">Annexin</keyword>
<evidence type="ECO:0000256" key="5">
    <source>
        <dbReference type="ARBA" id="ARBA00023302"/>
    </source>
</evidence>
<dbReference type="GO" id="GO:0005737">
    <property type="term" value="C:cytoplasm"/>
    <property type="evidence" value="ECO:0007669"/>
    <property type="project" value="TreeGrafter"/>
</dbReference>
<evidence type="ECO:0000313" key="8">
    <source>
        <dbReference type="Proteomes" id="UP001163823"/>
    </source>
</evidence>
<organism evidence="7 8">
    <name type="scientific">Quillaja saponaria</name>
    <name type="common">Soap bark tree</name>
    <dbReference type="NCBI Taxonomy" id="32244"/>
    <lineage>
        <taxon>Eukaryota</taxon>
        <taxon>Viridiplantae</taxon>
        <taxon>Streptophyta</taxon>
        <taxon>Embryophyta</taxon>
        <taxon>Tracheophyta</taxon>
        <taxon>Spermatophyta</taxon>
        <taxon>Magnoliopsida</taxon>
        <taxon>eudicotyledons</taxon>
        <taxon>Gunneridae</taxon>
        <taxon>Pentapetalae</taxon>
        <taxon>rosids</taxon>
        <taxon>fabids</taxon>
        <taxon>Fabales</taxon>
        <taxon>Quillajaceae</taxon>
        <taxon>Quillaja</taxon>
    </lineage>
</organism>
<dbReference type="AlphaFoldDB" id="A0AAD7M1E0"/>
<dbReference type="GO" id="GO:0009408">
    <property type="term" value="P:response to heat"/>
    <property type="evidence" value="ECO:0007669"/>
    <property type="project" value="TreeGrafter"/>
</dbReference>
<keyword evidence="2" id="KW-0677">Repeat</keyword>
<dbReference type="SUPFAM" id="SSF47874">
    <property type="entry name" value="Annexin"/>
    <property type="match status" value="1"/>
</dbReference>
<dbReference type="PANTHER" id="PTHR10502:SF207">
    <property type="entry name" value="OS09G0368850 PROTEIN"/>
    <property type="match status" value="1"/>
</dbReference>